<proteinExistence type="predicted"/>
<evidence type="ECO:0000313" key="3">
    <source>
        <dbReference type="Proteomes" id="UP000095665"/>
    </source>
</evidence>
<dbReference type="GO" id="GO:0008408">
    <property type="term" value="F:3'-5' exonuclease activity"/>
    <property type="evidence" value="ECO:0007669"/>
    <property type="project" value="InterPro"/>
</dbReference>
<dbReference type="EMBL" id="LN999832">
    <property type="protein sequence ID" value="CUX96108.1"/>
    <property type="molecule type" value="Genomic_DNA"/>
</dbReference>
<keyword evidence="1" id="KW-0239">DNA-directed DNA polymerase</keyword>
<dbReference type="GO" id="GO:0003887">
    <property type="term" value="F:DNA-directed DNA polymerase activity"/>
    <property type="evidence" value="ECO:0007669"/>
    <property type="project" value="UniProtKB-KW"/>
</dbReference>
<protein>
    <recommendedName>
        <fullName evidence="1">DNA polymerase III subunit psi</fullName>
    </recommendedName>
</protein>
<organism evidence="2 3">
    <name type="scientific">Candidatus Gullanella endobia</name>
    <dbReference type="NCBI Taxonomy" id="1070130"/>
    <lineage>
        <taxon>Bacteria</taxon>
        <taxon>Pseudomonadati</taxon>
        <taxon>Pseudomonadota</taxon>
        <taxon>Gammaproteobacteria</taxon>
        <taxon>Enterobacterales</taxon>
        <taxon>Enterobacteriaceae</taxon>
        <taxon>Candidatus Gullanella</taxon>
    </lineage>
</organism>
<gene>
    <name evidence="2" type="primary">holD</name>
    <name evidence="2" type="ORF">FVIR_GE00238</name>
</gene>
<dbReference type="AlphaFoldDB" id="A0A143WQW0"/>
<dbReference type="SUPFAM" id="SSF102220">
    <property type="entry name" value="DNA polymerase III psi subunit"/>
    <property type="match status" value="1"/>
</dbReference>
<dbReference type="InterPro" id="IPR004615">
    <property type="entry name" value="DNA_pol_III_psi"/>
</dbReference>
<evidence type="ECO:0000256" key="1">
    <source>
        <dbReference type="PIRNR" id="PIRNR029225"/>
    </source>
</evidence>
<dbReference type="KEGG" id="ged:FVIR_GE00238"/>
<sequence length="138" mass="16112">MTIIKRNWQLKQLGITQWILRYPSLLYSEVAIKLLDHIRLLLISDQLPPIDHPLIIDVARSMRLTSSQLYGVKLEHVILLPESMRCHCWCLGLKINRDFSGIVFHTPPILALSVDANAKRKLWRQISDYEYRINIPIS</sequence>
<dbReference type="Gene3D" id="3.40.50.10220">
    <property type="entry name" value="DNA polymerase III, psi subunit"/>
    <property type="match status" value="1"/>
</dbReference>
<reference evidence="3" key="1">
    <citation type="submission" date="2016-01" db="EMBL/GenBank/DDBJ databases">
        <authorList>
            <person name="Husnik F."/>
        </authorList>
    </citation>
    <scope>NUCLEOTIDE SEQUENCE [LARGE SCALE GENOMIC DNA]</scope>
</reference>
<dbReference type="PIRSF" id="PIRSF029225">
    <property type="entry name" value="DNA_pol_III_psi"/>
    <property type="match status" value="1"/>
</dbReference>
<accession>A0A143WQW0</accession>
<name>A0A143WQW0_9ENTR</name>
<dbReference type="STRING" id="1070130.FVIR_GE00238"/>
<keyword evidence="1" id="KW-0235">DNA replication</keyword>
<dbReference type="RefSeq" id="WP_067497886.1">
    <property type="nucleotide sequence ID" value="NZ_LN999832.1"/>
</dbReference>
<dbReference type="GO" id="GO:0006260">
    <property type="term" value="P:DNA replication"/>
    <property type="evidence" value="ECO:0007669"/>
    <property type="project" value="UniProtKB-KW"/>
</dbReference>
<comment type="function">
    <text evidence="1">Part of the beta sliding clamp loading complex, which hydrolyzes ATP to load the beta clamp onto primed DNA to form the DNA replication pre-initiation complex. DNA polymerase III is a complex, multichain enzyme responsible for most of the replicative synthesis in bacteria. This DNA polymerase also exhibits 3' to 5' exonuclease activity.</text>
</comment>
<dbReference type="InterPro" id="IPR036654">
    <property type="entry name" value="DNA_pol_III_psi_sf"/>
</dbReference>
<keyword evidence="1 2" id="KW-0808">Transferase</keyword>
<evidence type="ECO:0000313" key="2">
    <source>
        <dbReference type="EMBL" id="CUX96108.1"/>
    </source>
</evidence>
<keyword evidence="1 2" id="KW-0548">Nucleotidyltransferase</keyword>
<keyword evidence="3" id="KW-1185">Reference proteome</keyword>
<dbReference type="Proteomes" id="UP000095665">
    <property type="component" value="Chromosome I"/>
</dbReference>
<dbReference type="Pfam" id="PF03603">
    <property type="entry name" value="DNA_III_psi"/>
    <property type="match status" value="1"/>
</dbReference>